<dbReference type="Proteomes" id="UP000324222">
    <property type="component" value="Unassembled WGS sequence"/>
</dbReference>
<reference evidence="2 3" key="1">
    <citation type="submission" date="2019-05" db="EMBL/GenBank/DDBJ databases">
        <title>Another draft genome of Portunus trituberculatus and its Hox gene families provides insights of decapod evolution.</title>
        <authorList>
            <person name="Jeong J.-H."/>
            <person name="Song I."/>
            <person name="Kim S."/>
            <person name="Choi T."/>
            <person name="Kim D."/>
            <person name="Ryu S."/>
            <person name="Kim W."/>
        </authorList>
    </citation>
    <scope>NUCLEOTIDE SEQUENCE [LARGE SCALE GENOMIC DNA]</scope>
    <source>
        <tissue evidence="2">Muscle</tissue>
    </source>
</reference>
<evidence type="ECO:0000313" key="2">
    <source>
        <dbReference type="EMBL" id="MPC63300.1"/>
    </source>
</evidence>
<organism evidence="2 3">
    <name type="scientific">Portunus trituberculatus</name>
    <name type="common">Swimming crab</name>
    <name type="synonym">Neptunus trituberculatus</name>
    <dbReference type="NCBI Taxonomy" id="210409"/>
    <lineage>
        <taxon>Eukaryota</taxon>
        <taxon>Metazoa</taxon>
        <taxon>Ecdysozoa</taxon>
        <taxon>Arthropoda</taxon>
        <taxon>Crustacea</taxon>
        <taxon>Multicrustacea</taxon>
        <taxon>Malacostraca</taxon>
        <taxon>Eumalacostraca</taxon>
        <taxon>Eucarida</taxon>
        <taxon>Decapoda</taxon>
        <taxon>Pleocyemata</taxon>
        <taxon>Brachyura</taxon>
        <taxon>Eubrachyura</taxon>
        <taxon>Portunoidea</taxon>
        <taxon>Portunidae</taxon>
        <taxon>Portuninae</taxon>
        <taxon>Portunus</taxon>
    </lineage>
</organism>
<dbReference type="EMBL" id="VSRR010020637">
    <property type="protein sequence ID" value="MPC63300.1"/>
    <property type="molecule type" value="Genomic_DNA"/>
</dbReference>
<dbReference type="AlphaFoldDB" id="A0A5B7GTD0"/>
<protein>
    <submittedName>
        <fullName evidence="2">Uncharacterized protein</fullName>
    </submittedName>
</protein>
<feature type="region of interest" description="Disordered" evidence="1">
    <location>
        <begin position="1"/>
        <end position="38"/>
    </location>
</feature>
<name>A0A5B7GTD0_PORTR</name>
<feature type="compositionally biased region" description="Basic residues" evidence="1">
    <location>
        <begin position="13"/>
        <end position="24"/>
    </location>
</feature>
<evidence type="ECO:0000313" key="3">
    <source>
        <dbReference type="Proteomes" id="UP000324222"/>
    </source>
</evidence>
<evidence type="ECO:0000256" key="1">
    <source>
        <dbReference type="SAM" id="MobiDB-lite"/>
    </source>
</evidence>
<sequence length="66" mass="7419">MFRSTILSVTPKYNKKMKQKRKHNTSSNCSSGDATEKNRLSYGDAATRLYGTGWLRVQDSDTSAET</sequence>
<keyword evidence="3" id="KW-1185">Reference proteome</keyword>
<gene>
    <name evidence="2" type="ORF">E2C01_057397</name>
</gene>
<proteinExistence type="predicted"/>
<comment type="caution">
    <text evidence="2">The sequence shown here is derived from an EMBL/GenBank/DDBJ whole genome shotgun (WGS) entry which is preliminary data.</text>
</comment>
<accession>A0A5B7GTD0</accession>